<evidence type="ECO:0000256" key="1">
    <source>
        <dbReference type="SAM" id="SignalP"/>
    </source>
</evidence>
<comment type="caution">
    <text evidence="3">The sequence shown here is derived from an EMBL/GenBank/DDBJ whole genome shotgun (WGS) entry which is preliminary data.</text>
</comment>
<feature type="domain" description="Amidohydrolase 3" evidence="2">
    <location>
        <begin position="93"/>
        <end position="580"/>
    </location>
</feature>
<evidence type="ECO:0000313" key="4">
    <source>
        <dbReference type="Proteomes" id="UP000235406"/>
    </source>
</evidence>
<dbReference type="Pfam" id="PF07969">
    <property type="entry name" value="Amidohydro_3"/>
    <property type="match status" value="1"/>
</dbReference>
<dbReference type="OrthoDB" id="9031471at2"/>
<feature type="signal peptide" evidence="1">
    <location>
        <begin position="1"/>
        <end position="27"/>
    </location>
</feature>
<dbReference type="SUPFAM" id="SSF51556">
    <property type="entry name" value="Metallo-dependent hydrolases"/>
    <property type="match status" value="1"/>
</dbReference>
<dbReference type="SUPFAM" id="SSF51338">
    <property type="entry name" value="Composite domain of metallo-dependent hydrolases"/>
    <property type="match status" value="1"/>
</dbReference>
<dbReference type="CDD" id="cd01300">
    <property type="entry name" value="YtcJ_like"/>
    <property type="match status" value="1"/>
</dbReference>
<dbReference type="Proteomes" id="UP000235406">
    <property type="component" value="Unassembled WGS sequence"/>
</dbReference>
<gene>
    <name evidence="3" type="ORF">BCT49_20815</name>
</gene>
<feature type="chain" id="PRO_5014659753" evidence="1">
    <location>
        <begin position="28"/>
        <end position="584"/>
    </location>
</feature>
<dbReference type="InterPro" id="IPR033932">
    <property type="entry name" value="YtcJ-like"/>
</dbReference>
<dbReference type="InterPro" id="IPR013108">
    <property type="entry name" value="Amidohydro_3"/>
</dbReference>
<sequence>MNNKLTLPRTAWIALLASLGTISPVLAQDSTAAQSQPTIQNQVETNSQTADQIFTNADIYGHRESDSIVTHKGKIIFIGERSHAKTFQGQNTDVIDLENAFVLPGFIDNHNHVFEAASELGGNCELDSEATLEEQIPYLEACKINAETDGRGWLMGYGFSLESTLDSDSEYTPLEIIDSIFPDRPVVIMEQTSHSMWVNSKALKIARISQQSPDPQGGAYLKDSDSGKLNGILLDNAGDQIMEMAWNSQSELFEQNYQGLMFGLEEAAAHGITTIGDGRMYWKRGWYDVWLEAEQNQDLTARVSLRPWVYPSMAIPSQLEVFEKMYSDDKSRLLLVDQVKMYSDGIFINGTAKTLAPYLDTYLPQSPNGLNYIPPAQMKEWLSALDEIGFSAHIHAIGDGAVRESLDAIESVRKQGSKKPYTLTHIELINDEDVPRFKQLNVSADFQVGSDYVAKHQHQWAEAFLGARRAKAMMNLDAILKTDANITLSSDWNVHDINPLVGIANSLIMGKTGLTDIYTAIDAYTINAAKSLGIEDVTGSIEVGKSADFAILDRDITTVSARQIAKTQVLMTVLQGDVVYDGSK</sequence>
<proteinExistence type="predicted"/>
<name>A0A2N7KML7_9VIBR</name>
<dbReference type="InterPro" id="IPR011059">
    <property type="entry name" value="Metal-dep_hydrolase_composite"/>
</dbReference>
<protein>
    <submittedName>
        <fullName evidence="3">Urease</fullName>
    </submittedName>
</protein>
<dbReference type="Gene3D" id="2.30.40.10">
    <property type="entry name" value="Urease, subunit C, domain 1"/>
    <property type="match status" value="1"/>
</dbReference>
<accession>A0A2N7KML7</accession>
<dbReference type="EMBL" id="MCZK01000006">
    <property type="protein sequence ID" value="PMM77811.1"/>
    <property type="molecule type" value="Genomic_DNA"/>
</dbReference>
<dbReference type="AlphaFoldDB" id="A0A2N7KML7"/>
<dbReference type="InterPro" id="IPR032466">
    <property type="entry name" value="Metal_Hydrolase"/>
</dbReference>
<evidence type="ECO:0000313" key="3">
    <source>
        <dbReference type="EMBL" id="PMM77811.1"/>
    </source>
</evidence>
<dbReference type="RefSeq" id="WP_102433757.1">
    <property type="nucleotide sequence ID" value="NZ_CAWNVI010000006.1"/>
</dbReference>
<dbReference type="PANTHER" id="PTHR22642:SF2">
    <property type="entry name" value="PROTEIN LONG AFTER FAR-RED 3"/>
    <property type="match status" value="1"/>
</dbReference>
<dbReference type="Gene3D" id="3.10.310.70">
    <property type="match status" value="1"/>
</dbReference>
<evidence type="ECO:0000259" key="2">
    <source>
        <dbReference type="Pfam" id="PF07969"/>
    </source>
</evidence>
<dbReference type="Gene3D" id="3.20.20.140">
    <property type="entry name" value="Metal-dependent hydrolases"/>
    <property type="match status" value="1"/>
</dbReference>
<organism evidence="3 4">
    <name type="scientific">Vibrio lentus</name>
    <dbReference type="NCBI Taxonomy" id="136468"/>
    <lineage>
        <taxon>Bacteria</taxon>
        <taxon>Pseudomonadati</taxon>
        <taxon>Pseudomonadota</taxon>
        <taxon>Gammaproteobacteria</taxon>
        <taxon>Vibrionales</taxon>
        <taxon>Vibrionaceae</taxon>
        <taxon>Vibrio</taxon>
    </lineage>
</organism>
<dbReference type="PANTHER" id="PTHR22642">
    <property type="entry name" value="IMIDAZOLONEPROPIONASE"/>
    <property type="match status" value="1"/>
</dbReference>
<dbReference type="GO" id="GO:0016810">
    <property type="term" value="F:hydrolase activity, acting on carbon-nitrogen (but not peptide) bonds"/>
    <property type="evidence" value="ECO:0007669"/>
    <property type="project" value="InterPro"/>
</dbReference>
<reference evidence="4" key="1">
    <citation type="submission" date="2016-07" db="EMBL/GenBank/DDBJ databases">
        <title>Nontailed viruses are major unrecognized killers of bacteria in the ocean.</title>
        <authorList>
            <person name="Kauffman K."/>
            <person name="Hussain F."/>
            <person name="Yang J."/>
            <person name="Arevalo P."/>
            <person name="Brown J."/>
            <person name="Cutler M."/>
            <person name="Kelly L."/>
            <person name="Polz M.F."/>
        </authorList>
    </citation>
    <scope>NUCLEOTIDE SEQUENCE [LARGE SCALE GENOMIC DNA]</scope>
    <source>
        <strain evidence="4">10N.261.46.F8</strain>
    </source>
</reference>
<keyword evidence="1" id="KW-0732">Signal</keyword>